<feature type="compositionally biased region" description="Basic residues" evidence="1">
    <location>
        <begin position="328"/>
        <end position="337"/>
    </location>
</feature>
<feature type="compositionally biased region" description="Polar residues" evidence="1">
    <location>
        <begin position="303"/>
        <end position="321"/>
    </location>
</feature>
<evidence type="ECO:0000313" key="2">
    <source>
        <dbReference type="EMBL" id="SPO43958.1"/>
    </source>
</evidence>
<accession>A0A5C3FHV2</accession>
<evidence type="ECO:0000313" key="3">
    <source>
        <dbReference type="Proteomes" id="UP000325008"/>
    </source>
</evidence>
<dbReference type="Proteomes" id="UP000325008">
    <property type="component" value="Unassembled WGS sequence"/>
</dbReference>
<sequence length="337" mass="36675">MSANSRPNHHAPFQPHYAPPDAYAHYTGAAWQQQPFRPQQYYPRPYASDPYASSSSGYPHQQAFPHQQYASPYQHHTASAAYPGAYHEEPSYPGPIVSPAPHPAHARALETQLDHLHLAPEAGSSRASSAPASRSASGGGKSDIALRYPRLPIVPAIAPAPAALAAADAEVGEYVAQLHAALEAYERRDEMLRLRTEAVGFEPRRAYLAWQHPSSDNAEEGEGAVNAVLGVRLLQRLDAVQRENAELGGLLARAPEQRRQLEHEVHECHTLIDALDSALTHAQQHAQKTQQALDLACASNSTAIVSTPPQPTHDNSIKSEQPTTPRKGAPRRRKGKP</sequence>
<protein>
    <submittedName>
        <fullName evidence="2">Uncharacterized protein</fullName>
    </submittedName>
</protein>
<comment type="caution">
    <text evidence="2">The sequence shown here is derived from an EMBL/GenBank/DDBJ whole genome shotgun (WGS) entry which is preliminary data.</text>
</comment>
<feature type="compositionally biased region" description="Low complexity" evidence="1">
    <location>
        <begin position="121"/>
        <end position="136"/>
    </location>
</feature>
<organism evidence="2 3">
    <name type="scientific">Pseudozyma antarctica</name>
    <name type="common">Yeast</name>
    <name type="synonym">Candida antarctica</name>
    <dbReference type="NCBI Taxonomy" id="84753"/>
    <lineage>
        <taxon>Eukaryota</taxon>
        <taxon>Fungi</taxon>
        <taxon>Dikarya</taxon>
        <taxon>Basidiomycota</taxon>
        <taxon>Ustilaginomycotina</taxon>
        <taxon>Ustilaginomycetes</taxon>
        <taxon>Ustilaginales</taxon>
        <taxon>Ustilaginaceae</taxon>
        <taxon>Moesziomyces</taxon>
    </lineage>
</organism>
<feature type="region of interest" description="Disordered" evidence="1">
    <location>
        <begin position="303"/>
        <end position="337"/>
    </location>
</feature>
<reference evidence="2" key="1">
    <citation type="submission" date="2018-03" db="EMBL/GenBank/DDBJ databases">
        <authorList>
            <person name="Guldener U."/>
        </authorList>
    </citation>
    <scope>NUCLEOTIDE SEQUENCE [LARGE SCALE GENOMIC DNA]</scope>
    <source>
        <strain evidence="2">ATCC34888</strain>
    </source>
</reference>
<name>A0A5C3FHV2_PSEA2</name>
<proteinExistence type="predicted"/>
<dbReference type="RefSeq" id="XP_014658024.1">
    <property type="nucleotide sequence ID" value="XM_014802538.1"/>
</dbReference>
<evidence type="ECO:0000256" key="1">
    <source>
        <dbReference type="SAM" id="MobiDB-lite"/>
    </source>
</evidence>
<dbReference type="EMBL" id="OOIQ01000003">
    <property type="protein sequence ID" value="SPO43958.1"/>
    <property type="molecule type" value="Genomic_DNA"/>
</dbReference>
<dbReference type="OrthoDB" id="3366661at2759"/>
<dbReference type="AlphaFoldDB" id="A0A5C3FHV2"/>
<feature type="region of interest" description="Disordered" evidence="1">
    <location>
        <begin position="37"/>
        <end position="62"/>
    </location>
</feature>
<keyword evidence="3" id="KW-1185">Reference proteome</keyword>
<feature type="region of interest" description="Disordered" evidence="1">
    <location>
        <begin position="121"/>
        <end position="141"/>
    </location>
</feature>
<gene>
    <name evidence="2" type="ORF">PSANT_01643</name>
</gene>
<feature type="compositionally biased region" description="Low complexity" evidence="1">
    <location>
        <begin position="37"/>
        <end position="59"/>
    </location>
</feature>